<keyword evidence="1" id="KW-0472">Membrane</keyword>
<dbReference type="Proteomes" id="UP001207528">
    <property type="component" value="Unassembled WGS sequence"/>
</dbReference>
<name>A0AAW5ST74_MYCNV</name>
<evidence type="ECO:0000313" key="5">
    <source>
        <dbReference type="Proteomes" id="UP001207528"/>
    </source>
</evidence>
<evidence type="ECO:0000259" key="2">
    <source>
        <dbReference type="Pfam" id="PF02470"/>
    </source>
</evidence>
<protein>
    <submittedName>
        <fullName evidence="4">MCE family protein</fullName>
    </submittedName>
</protein>
<dbReference type="PANTHER" id="PTHR33371">
    <property type="entry name" value="INTERMEMBRANE PHOSPHOLIPID TRANSPORT SYSTEM BINDING PROTEIN MLAD-RELATED"/>
    <property type="match status" value="1"/>
</dbReference>
<evidence type="ECO:0000256" key="1">
    <source>
        <dbReference type="SAM" id="Phobius"/>
    </source>
</evidence>
<organism evidence="4 5">
    <name type="scientific">Mycolicibacterium novocastrense</name>
    <name type="common">Mycobacterium novocastrense</name>
    <dbReference type="NCBI Taxonomy" id="59813"/>
    <lineage>
        <taxon>Bacteria</taxon>
        <taxon>Bacillati</taxon>
        <taxon>Actinomycetota</taxon>
        <taxon>Actinomycetes</taxon>
        <taxon>Mycobacteriales</taxon>
        <taxon>Mycobacteriaceae</taxon>
        <taxon>Mycolicibacterium</taxon>
    </lineage>
</organism>
<reference evidence="4" key="1">
    <citation type="submission" date="2020-07" db="EMBL/GenBank/DDBJ databases">
        <authorList>
            <person name="Pettersson B.M.F."/>
            <person name="Behra P.R.K."/>
            <person name="Ramesh M."/>
            <person name="Das S."/>
            <person name="Dasgupta S."/>
            <person name="Kirsebom L.A."/>
        </authorList>
    </citation>
    <scope>NUCLEOTIDE SEQUENCE</scope>
    <source>
        <strain evidence="4">DSM 44203</strain>
    </source>
</reference>
<dbReference type="PANTHER" id="PTHR33371:SF19">
    <property type="entry name" value="MCE-FAMILY PROTEIN MCE4A"/>
    <property type="match status" value="1"/>
</dbReference>
<keyword evidence="1" id="KW-1133">Transmembrane helix</keyword>
<feature type="domain" description="Mce/MlaD" evidence="2">
    <location>
        <begin position="40"/>
        <end position="113"/>
    </location>
</feature>
<proteinExistence type="predicted"/>
<accession>A0AAW5ST74</accession>
<dbReference type="GO" id="GO:0051701">
    <property type="term" value="P:biological process involved in interaction with host"/>
    <property type="evidence" value="ECO:0007669"/>
    <property type="project" value="TreeGrafter"/>
</dbReference>
<gene>
    <name evidence="4" type="ORF">H7I77_23305</name>
</gene>
<dbReference type="Pfam" id="PF02470">
    <property type="entry name" value="MlaD"/>
    <property type="match status" value="1"/>
</dbReference>
<reference evidence="4" key="2">
    <citation type="journal article" date="2022" name="BMC Genomics">
        <title>Comparative genome analysis of mycobacteria focusing on tRNA and non-coding RNA.</title>
        <authorList>
            <person name="Behra P.R.K."/>
            <person name="Pettersson B.M.F."/>
            <person name="Ramesh M."/>
            <person name="Das S."/>
            <person name="Dasgupta S."/>
            <person name="Kirsebom L.A."/>
        </authorList>
    </citation>
    <scope>NUCLEOTIDE SEQUENCE</scope>
    <source>
        <strain evidence="4">DSM 44203</strain>
    </source>
</reference>
<dbReference type="InterPro" id="IPR024516">
    <property type="entry name" value="Mce_C"/>
</dbReference>
<dbReference type="NCBIfam" id="TIGR00996">
    <property type="entry name" value="Mtu_fam_mce"/>
    <property type="match status" value="1"/>
</dbReference>
<dbReference type="EMBL" id="JACKTI010000061">
    <property type="protein sequence ID" value="MCV7026242.1"/>
    <property type="molecule type" value="Genomic_DNA"/>
</dbReference>
<evidence type="ECO:0000313" key="4">
    <source>
        <dbReference type="EMBL" id="MCV7026242.1"/>
    </source>
</evidence>
<dbReference type="InterPro" id="IPR003399">
    <property type="entry name" value="Mce/MlaD"/>
</dbReference>
<dbReference type="InterPro" id="IPR005693">
    <property type="entry name" value="Mce"/>
</dbReference>
<dbReference type="AlphaFoldDB" id="A0AAW5ST74"/>
<comment type="caution">
    <text evidence="4">The sequence shown here is derived from an EMBL/GenBank/DDBJ whole genome shotgun (WGS) entry which is preliminary data.</text>
</comment>
<evidence type="ECO:0000259" key="3">
    <source>
        <dbReference type="Pfam" id="PF11887"/>
    </source>
</evidence>
<dbReference type="InterPro" id="IPR052336">
    <property type="entry name" value="MlaD_Phospholipid_Transporter"/>
</dbReference>
<dbReference type="GO" id="GO:0005576">
    <property type="term" value="C:extracellular region"/>
    <property type="evidence" value="ECO:0007669"/>
    <property type="project" value="TreeGrafter"/>
</dbReference>
<dbReference type="Pfam" id="PF11887">
    <property type="entry name" value="Mce4_CUP1"/>
    <property type="match status" value="1"/>
</dbReference>
<feature type="transmembrane region" description="Helical" evidence="1">
    <location>
        <begin position="12"/>
        <end position="31"/>
    </location>
</feature>
<feature type="domain" description="Mammalian cell entry C-terminal" evidence="3">
    <location>
        <begin position="122"/>
        <end position="338"/>
    </location>
</feature>
<keyword evidence="1" id="KW-0812">Transmembrane</keyword>
<sequence>MKIHRKRALRIAALIMAAVFAVISSLTYLAYSGAFIPVDTVIVTSARAGLVMDRDAKVKYLGVEVGKVSSIEYDGAQAELTLEIRRDQMNYIPSNVTVRIASNTVFGAKSVEFLSPTIPDKSALAANSHLHAAEVAVEANTLFETLVNTLKKIDPVELNATMTAIGEGLRGNGRDIGTTISTFTDYMGTFNPHLPTLQSGIQKVGEVADIYAEATPDLLTLFDNTDSISNTIVDQQENLATTLMAAVGLGNTASDVLEPSQRDLIAAIQRLRAPLKVLGDYSPQLGCLLTGLATTLKEFAPAWGGTVPGVFMNAFFIPGVAPYTYPESLPIVNASGGPNCRGLPNLPGKMKNGSWFRPQFLVTDNAYIPYQPNTELQFDPLTTFQFLFNGAYAERDDY</sequence>